<sequence length="45" mass="5137">MLVWSLFTLIFVCLTGHADHIGLFRLKNSFFTGIGIDKDSDQELH</sequence>
<keyword evidence="2" id="KW-1185">Reference proteome</keyword>
<gene>
    <name evidence="1" type="ORF">CHCC15381_4201</name>
</gene>
<evidence type="ECO:0000313" key="1">
    <source>
        <dbReference type="EMBL" id="TWL43858.1"/>
    </source>
</evidence>
<organism evidence="1 2">
    <name type="scientific">Bacillus paralicheniformis</name>
    <dbReference type="NCBI Taxonomy" id="1648923"/>
    <lineage>
        <taxon>Bacteria</taxon>
        <taxon>Bacillati</taxon>
        <taxon>Bacillota</taxon>
        <taxon>Bacilli</taxon>
        <taxon>Bacillales</taxon>
        <taxon>Bacillaceae</taxon>
        <taxon>Bacillus</taxon>
    </lineage>
</organism>
<reference evidence="1 2" key="1">
    <citation type="submission" date="2019-06" db="EMBL/GenBank/DDBJ databases">
        <title>Genome sequence analysis of &gt;100 Bacillus licheniformis strains suggests intrinsic resistance to this species.</title>
        <authorList>
            <person name="Wels M."/>
            <person name="Siezen R.J."/>
            <person name="Johansen E."/>
            <person name="Stuer-Lauridsen B."/>
            <person name="Bjerre K."/>
            <person name="Nielsen B.K.K."/>
        </authorList>
    </citation>
    <scope>NUCLEOTIDE SEQUENCE [LARGE SCALE GENOMIC DNA]</scope>
    <source>
        <strain evidence="1 2">BAC-15381</strain>
    </source>
</reference>
<dbReference type="EMBL" id="NILF01000011">
    <property type="protein sequence ID" value="TWL43858.1"/>
    <property type="molecule type" value="Genomic_DNA"/>
</dbReference>
<accession>A0ABY3G0M2</accession>
<evidence type="ECO:0000313" key="2">
    <source>
        <dbReference type="Proteomes" id="UP000429980"/>
    </source>
</evidence>
<comment type="caution">
    <text evidence="1">The sequence shown here is derived from an EMBL/GenBank/DDBJ whole genome shotgun (WGS) entry which is preliminary data.</text>
</comment>
<dbReference type="Proteomes" id="UP000429980">
    <property type="component" value="Unassembled WGS sequence"/>
</dbReference>
<proteinExistence type="predicted"/>
<protein>
    <submittedName>
        <fullName evidence="1">Uncharacterized protein</fullName>
    </submittedName>
</protein>
<name>A0ABY3G0M2_9BACI</name>